<evidence type="ECO:0000256" key="1">
    <source>
        <dbReference type="SAM" id="MobiDB-lite"/>
    </source>
</evidence>
<name>A0AAN8HJ55_CHAGU</name>
<dbReference type="Proteomes" id="UP001331515">
    <property type="component" value="Unassembled WGS sequence"/>
</dbReference>
<protein>
    <submittedName>
        <fullName evidence="2">Uncharacterized protein</fullName>
    </submittedName>
</protein>
<dbReference type="AlphaFoldDB" id="A0AAN8HJ55"/>
<organism evidence="2 3">
    <name type="scientific">Champsocephalus gunnari</name>
    <name type="common">Mackerel icefish</name>
    <dbReference type="NCBI Taxonomy" id="52237"/>
    <lineage>
        <taxon>Eukaryota</taxon>
        <taxon>Metazoa</taxon>
        <taxon>Chordata</taxon>
        <taxon>Craniata</taxon>
        <taxon>Vertebrata</taxon>
        <taxon>Euteleostomi</taxon>
        <taxon>Actinopterygii</taxon>
        <taxon>Neopterygii</taxon>
        <taxon>Teleostei</taxon>
        <taxon>Neoteleostei</taxon>
        <taxon>Acanthomorphata</taxon>
        <taxon>Eupercaria</taxon>
        <taxon>Perciformes</taxon>
        <taxon>Notothenioidei</taxon>
        <taxon>Channichthyidae</taxon>
        <taxon>Champsocephalus</taxon>
    </lineage>
</organism>
<feature type="region of interest" description="Disordered" evidence="1">
    <location>
        <begin position="1"/>
        <end position="25"/>
    </location>
</feature>
<feature type="compositionally biased region" description="Low complexity" evidence="1">
    <location>
        <begin position="9"/>
        <end position="18"/>
    </location>
</feature>
<feature type="region of interest" description="Disordered" evidence="1">
    <location>
        <begin position="42"/>
        <end position="76"/>
    </location>
</feature>
<proteinExistence type="predicted"/>
<feature type="compositionally biased region" description="Polar residues" evidence="1">
    <location>
        <begin position="42"/>
        <end position="52"/>
    </location>
</feature>
<accession>A0AAN8HJ55</accession>
<keyword evidence="3" id="KW-1185">Reference proteome</keyword>
<comment type="caution">
    <text evidence="2">The sequence shown here is derived from an EMBL/GenBank/DDBJ whole genome shotgun (WGS) entry which is preliminary data.</text>
</comment>
<evidence type="ECO:0000313" key="2">
    <source>
        <dbReference type="EMBL" id="KAK5914214.1"/>
    </source>
</evidence>
<feature type="compositionally biased region" description="Basic residues" evidence="1">
    <location>
        <begin position="67"/>
        <end position="76"/>
    </location>
</feature>
<dbReference type="EMBL" id="JAURVH010001527">
    <property type="protein sequence ID" value="KAK5914214.1"/>
    <property type="molecule type" value="Genomic_DNA"/>
</dbReference>
<gene>
    <name evidence="2" type="ORF">CgunFtcFv8_008670</name>
</gene>
<evidence type="ECO:0000313" key="3">
    <source>
        <dbReference type="Proteomes" id="UP001331515"/>
    </source>
</evidence>
<reference evidence="2 3" key="1">
    <citation type="journal article" date="2023" name="Mol. Biol. Evol.">
        <title>Genomics of Secondarily Temperate Adaptation in the Only Non-Antarctic Icefish.</title>
        <authorList>
            <person name="Rivera-Colon A.G."/>
            <person name="Rayamajhi N."/>
            <person name="Minhas B.F."/>
            <person name="Madrigal G."/>
            <person name="Bilyk K.T."/>
            <person name="Yoon V."/>
            <person name="Hune M."/>
            <person name="Gregory S."/>
            <person name="Cheng C.H.C."/>
            <person name="Catchen J.M."/>
        </authorList>
    </citation>
    <scope>NUCLEOTIDE SEQUENCE [LARGE SCALE GENOMIC DNA]</scope>
    <source>
        <tissue evidence="2">White muscle</tissue>
    </source>
</reference>
<sequence>MLPERETSPDSLSSAASPAEPPARESTLYMHAVLRGVVYLTPTTNQPSTSPDLSKPELPAGPLSFKCHGRRVCGER</sequence>